<keyword evidence="1" id="KW-0812">Transmembrane</keyword>
<gene>
    <name evidence="2" type="ORF">TEOVI_000077100</name>
</gene>
<organism evidence="2 3">
    <name type="scientific">Trypanosoma equiperdum</name>
    <dbReference type="NCBI Taxonomy" id="5694"/>
    <lineage>
        <taxon>Eukaryota</taxon>
        <taxon>Discoba</taxon>
        <taxon>Euglenozoa</taxon>
        <taxon>Kinetoplastea</taxon>
        <taxon>Metakinetoplastina</taxon>
        <taxon>Trypanosomatida</taxon>
        <taxon>Trypanosomatidae</taxon>
        <taxon>Trypanosoma</taxon>
    </lineage>
</organism>
<dbReference type="VEuPathDB" id="TriTrypDB:TEOVI_000077100"/>
<dbReference type="RefSeq" id="XP_067080224.1">
    <property type="nucleotide sequence ID" value="XM_067224123.1"/>
</dbReference>
<keyword evidence="1" id="KW-1133">Transmembrane helix</keyword>
<protein>
    <submittedName>
        <fullName evidence="2">Uncharacterized protein</fullName>
    </submittedName>
</protein>
<comment type="caution">
    <text evidence="2">The sequence shown here is derived from an EMBL/GenBank/DDBJ whole genome shotgun (WGS) entry which is preliminary data.</text>
</comment>
<keyword evidence="3" id="KW-1185">Reference proteome</keyword>
<feature type="transmembrane region" description="Helical" evidence="1">
    <location>
        <begin position="441"/>
        <end position="464"/>
    </location>
</feature>
<feature type="transmembrane region" description="Helical" evidence="1">
    <location>
        <begin position="16"/>
        <end position="35"/>
    </location>
</feature>
<proteinExistence type="predicted"/>
<dbReference type="Proteomes" id="UP000195570">
    <property type="component" value="Unassembled WGS sequence"/>
</dbReference>
<dbReference type="EMBL" id="CZPT02001176">
    <property type="protein sequence ID" value="SCU69214.1"/>
    <property type="molecule type" value="Genomic_DNA"/>
</dbReference>
<dbReference type="GeneID" id="92374711"/>
<name>A0A1G4IAR5_TRYEQ</name>
<evidence type="ECO:0000313" key="3">
    <source>
        <dbReference type="Proteomes" id="UP000195570"/>
    </source>
</evidence>
<reference evidence="2" key="1">
    <citation type="submission" date="2016-09" db="EMBL/GenBank/DDBJ databases">
        <authorList>
            <person name="Hebert L."/>
            <person name="Moumen B."/>
        </authorList>
    </citation>
    <scope>NUCLEOTIDE SEQUENCE [LARGE SCALE GENOMIC DNA]</scope>
    <source>
        <strain evidence="2">OVI</strain>
    </source>
</reference>
<evidence type="ECO:0000256" key="1">
    <source>
        <dbReference type="SAM" id="Phobius"/>
    </source>
</evidence>
<evidence type="ECO:0000313" key="2">
    <source>
        <dbReference type="EMBL" id="SCU69214.1"/>
    </source>
</evidence>
<dbReference type="AlphaFoldDB" id="A0A1G4IAR5"/>
<accession>A0A1G4IAR5</accession>
<keyword evidence="1" id="KW-0472">Membrane</keyword>
<sequence>MISYKRRNMFLADGRRVLVGNFIMSISTIIVTFYLTQGHLQVGQRRLLDDISPRLSEAARKIGMLEVELPYPFNHVSAVVASPTGIADAGHKVMRFFGTNLRSNIVTEKVNGEAANLLATGFSSESTILAHMLSPKADGPLGIMGILHLCSATSCMAPYFTQQYATVTVRPSGNYRLFVGALVYGDVFLGSVVENDLAALDVVLPRASRGREATGAMPLHGVVGGSYAGKSVTVKCSVSINSCQYEFRDDDTDASHPSVTVVHLDDVKLGEAELPVMGFRVVHIDLNSEEQLAIVTYLTGLLHVSARPEHIIVTLYPSPFLEETITAVDVLRVSVPYNVFIEGGRCRLTTNSSTVPSAEVLRLVLRRAGTSASSALNTRSYAAEPLCVLVLSKSITSLSQLLEHVAPTKQEDVMKTFLGTSLDQGSHRGVPCRGKHSKPNAFKWILLITVPLLVAGLLACGMLYGRRRVPLLWEDKRP</sequence>